<keyword evidence="3" id="KW-1185">Reference proteome</keyword>
<reference evidence="2 3" key="1">
    <citation type="submission" date="2014-03" db="EMBL/GenBank/DDBJ databases">
        <title>Bradyrhizobium valentinum sp. nov., isolated from effective nodules of Lupinus mariae-josephae, a lupine endemic of basic-lime soils in Eastern Spain.</title>
        <authorList>
            <person name="Duran D."/>
            <person name="Rey L."/>
            <person name="Navarro A."/>
            <person name="Busquets A."/>
            <person name="Imperial J."/>
            <person name="Ruiz-Argueso T."/>
        </authorList>
    </citation>
    <scope>NUCLEOTIDE SEQUENCE [LARGE SCALE GENOMIC DNA]</scope>
    <source>
        <strain evidence="2 3">PAC68</strain>
    </source>
</reference>
<proteinExistence type="predicted"/>
<feature type="transmembrane region" description="Helical" evidence="1">
    <location>
        <begin position="17"/>
        <end position="37"/>
    </location>
</feature>
<feature type="transmembrane region" description="Helical" evidence="1">
    <location>
        <begin position="44"/>
        <end position="67"/>
    </location>
</feature>
<evidence type="ECO:0000313" key="3">
    <source>
        <dbReference type="Proteomes" id="UP000050863"/>
    </source>
</evidence>
<feature type="transmembrane region" description="Helical" evidence="1">
    <location>
        <begin position="102"/>
        <end position="121"/>
    </location>
</feature>
<evidence type="ECO:0000313" key="2">
    <source>
        <dbReference type="EMBL" id="KRR11005.1"/>
    </source>
</evidence>
<evidence type="ECO:0000256" key="1">
    <source>
        <dbReference type="SAM" id="Phobius"/>
    </source>
</evidence>
<dbReference type="Proteomes" id="UP000050863">
    <property type="component" value="Unassembled WGS sequence"/>
</dbReference>
<protein>
    <submittedName>
        <fullName evidence="2">Uncharacterized protein</fullName>
    </submittedName>
</protein>
<keyword evidence="1" id="KW-0472">Membrane</keyword>
<dbReference type="EMBL" id="LLXZ01000051">
    <property type="protein sequence ID" value="KRR11005.1"/>
    <property type="molecule type" value="Genomic_DNA"/>
</dbReference>
<keyword evidence="1" id="KW-1133">Transmembrane helix</keyword>
<dbReference type="AlphaFoldDB" id="A0A0R3M0C6"/>
<accession>A0A0R3M0C6</accession>
<gene>
    <name evidence="2" type="ORF">CQ12_36860</name>
</gene>
<organism evidence="2 3">
    <name type="scientific">Bradyrhizobium jicamae</name>
    <dbReference type="NCBI Taxonomy" id="280332"/>
    <lineage>
        <taxon>Bacteria</taxon>
        <taxon>Pseudomonadati</taxon>
        <taxon>Pseudomonadota</taxon>
        <taxon>Alphaproteobacteria</taxon>
        <taxon>Hyphomicrobiales</taxon>
        <taxon>Nitrobacteraceae</taxon>
        <taxon>Bradyrhizobium</taxon>
    </lineage>
</organism>
<comment type="caution">
    <text evidence="2">The sequence shown here is derived from an EMBL/GenBank/DDBJ whole genome shotgun (WGS) entry which is preliminary data.</text>
</comment>
<name>A0A0R3M0C6_9BRAD</name>
<keyword evidence="1" id="KW-0812">Transmembrane</keyword>
<dbReference type="OrthoDB" id="8251224at2"/>
<sequence length="122" mass="13065">MNALATPKSSLQNRLEGFALTAIFQGVLTFAAATLLLKLAHHQIAGGAVFLVVAASIFHGLFTPWLAPKFPGLFKNSYEPLFFDAGLSFTDKLAQWRSQPTVSLQLVTSVMMLSVLAVAVAS</sequence>